<evidence type="ECO:0000313" key="2">
    <source>
        <dbReference type="EMBL" id="MFD0289767.1"/>
    </source>
</evidence>
<comment type="caution">
    <text evidence="2">The sequence shown here is derived from an EMBL/GenBank/DDBJ whole genome shotgun (WGS) entry which is preliminary data.</text>
</comment>
<dbReference type="EMBL" id="JBHTEC010000011">
    <property type="protein sequence ID" value="MFD0289767.1"/>
    <property type="molecule type" value="Genomic_DNA"/>
</dbReference>
<name>A0ABW2W1E1_9ACTN</name>
<proteinExistence type="predicted"/>
<evidence type="ECO:0000313" key="3">
    <source>
        <dbReference type="Proteomes" id="UP001596957"/>
    </source>
</evidence>
<protein>
    <submittedName>
        <fullName evidence="2">Uncharacterized protein</fullName>
    </submittedName>
</protein>
<feature type="compositionally biased region" description="Basic and acidic residues" evidence="1">
    <location>
        <begin position="84"/>
        <end position="93"/>
    </location>
</feature>
<accession>A0ABW2W1E1</accession>
<gene>
    <name evidence="2" type="ORF">ACFQZP_50995</name>
</gene>
<reference evidence="3" key="1">
    <citation type="journal article" date="2019" name="Int. J. Syst. Evol. Microbiol.">
        <title>The Global Catalogue of Microorganisms (GCM) 10K type strain sequencing project: providing services to taxonomists for standard genome sequencing and annotation.</title>
        <authorList>
            <consortium name="The Broad Institute Genomics Platform"/>
            <consortium name="The Broad Institute Genome Sequencing Center for Infectious Disease"/>
            <person name="Wu L."/>
            <person name="Ma J."/>
        </authorList>
    </citation>
    <scope>NUCLEOTIDE SEQUENCE [LARGE SCALE GENOMIC DNA]</scope>
    <source>
        <strain evidence="3">CGMCC 4.7198</strain>
    </source>
</reference>
<dbReference type="Proteomes" id="UP001596957">
    <property type="component" value="Unassembled WGS sequence"/>
</dbReference>
<feature type="region of interest" description="Disordered" evidence="1">
    <location>
        <begin position="44"/>
        <end position="93"/>
    </location>
</feature>
<sequence>MGSRSSKTPTIQVDRRRPLTRRGTFGFGWVRARKVVRVLVPRRPQLGRKQVPGGARGVDPVGSGPRDAFPGAAAEDLPLTESASGHDDRAATA</sequence>
<evidence type="ECO:0000256" key="1">
    <source>
        <dbReference type="SAM" id="MobiDB-lite"/>
    </source>
</evidence>
<organism evidence="2 3">
    <name type="scientific">Streptomyces lutosisoli</name>
    <dbReference type="NCBI Taxonomy" id="2665721"/>
    <lineage>
        <taxon>Bacteria</taxon>
        <taxon>Bacillati</taxon>
        <taxon>Actinomycetota</taxon>
        <taxon>Actinomycetes</taxon>
        <taxon>Kitasatosporales</taxon>
        <taxon>Streptomycetaceae</taxon>
        <taxon>Streptomyces</taxon>
    </lineage>
</organism>
<keyword evidence="3" id="KW-1185">Reference proteome</keyword>
<dbReference type="RefSeq" id="WP_381264597.1">
    <property type="nucleotide sequence ID" value="NZ_JBHTBI010000111.1"/>
</dbReference>